<evidence type="ECO:0000313" key="1">
    <source>
        <dbReference type="EMBL" id="KAK8862281.1"/>
    </source>
</evidence>
<evidence type="ECO:0000313" key="2">
    <source>
        <dbReference type="Proteomes" id="UP001390339"/>
    </source>
</evidence>
<organism evidence="1 2">
    <name type="scientific">Apiospora arundinis</name>
    <dbReference type="NCBI Taxonomy" id="335852"/>
    <lineage>
        <taxon>Eukaryota</taxon>
        <taxon>Fungi</taxon>
        <taxon>Dikarya</taxon>
        <taxon>Ascomycota</taxon>
        <taxon>Pezizomycotina</taxon>
        <taxon>Sordariomycetes</taxon>
        <taxon>Xylariomycetidae</taxon>
        <taxon>Amphisphaeriales</taxon>
        <taxon>Apiosporaceae</taxon>
        <taxon>Apiospora</taxon>
    </lineage>
</organism>
<name>A0ABR2IG13_9PEZI</name>
<sequence length="44" mass="4892">MAQSDALLFGSPIGRWDISGFGYRKMRAVLHTRTPRKRADGLTG</sequence>
<accession>A0ABR2IG13</accession>
<protein>
    <submittedName>
        <fullName evidence="1">Uncharacterized protein</fullName>
    </submittedName>
</protein>
<proteinExistence type="predicted"/>
<comment type="caution">
    <text evidence="1">The sequence shown here is derived from an EMBL/GenBank/DDBJ whole genome shotgun (WGS) entry which is preliminary data.</text>
</comment>
<dbReference type="Proteomes" id="UP001390339">
    <property type="component" value="Unassembled WGS sequence"/>
</dbReference>
<dbReference type="EMBL" id="JAPCWZ010000005">
    <property type="protein sequence ID" value="KAK8862281.1"/>
    <property type="molecule type" value="Genomic_DNA"/>
</dbReference>
<keyword evidence="2" id="KW-1185">Reference proteome</keyword>
<gene>
    <name evidence="1" type="ORF">PGQ11_008516</name>
</gene>
<reference evidence="1 2" key="1">
    <citation type="journal article" date="2024" name="IMA Fungus">
        <title>Apiospora arundinis, a panoply of carbohydrate-active enzymes and secondary metabolites.</title>
        <authorList>
            <person name="Sorensen T."/>
            <person name="Petersen C."/>
            <person name="Muurmann A.T."/>
            <person name="Christiansen J.V."/>
            <person name="Brundto M.L."/>
            <person name="Overgaard C.K."/>
            <person name="Boysen A.T."/>
            <person name="Wollenberg R.D."/>
            <person name="Larsen T.O."/>
            <person name="Sorensen J.L."/>
            <person name="Nielsen K.L."/>
            <person name="Sondergaard T.E."/>
        </authorList>
    </citation>
    <scope>NUCLEOTIDE SEQUENCE [LARGE SCALE GENOMIC DNA]</scope>
    <source>
        <strain evidence="1 2">AAU 773</strain>
    </source>
</reference>